<keyword evidence="2" id="KW-0472">Membrane</keyword>
<evidence type="ECO:0000313" key="4">
    <source>
        <dbReference type="Proteomes" id="UP000799753"/>
    </source>
</evidence>
<dbReference type="Proteomes" id="UP000799753">
    <property type="component" value="Unassembled WGS sequence"/>
</dbReference>
<dbReference type="EMBL" id="MU006777">
    <property type="protein sequence ID" value="KAF2645895.1"/>
    <property type="molecule type" value="Genomic_DNA"/>
</dbReference>
<name>A0A6A6SDC4_9PLEO</name>
<feature type="region of interest" description="Disordered" evidence="1">
    <location>
        <begin position="402"/>
        <end position="436"/>
    </location>
</feature>
<accession>A0A6A6SDC4</accession>
<protein>
    <submittedName>
        <fullName evidence="3">Uncharacterized protein</fullName>
    </submittedName>
</protein>
<feature type="transmembrane region" description="Helical" evidence="2">
    <location>
        <begin position="552"/>
        <end position="571"/>
    </location>
</feature>
<feature type="compositionally biased region" description="Polar residues" evidence="1">
    <location>
        <begin position="90"/>
        <end position="142"/>
    </location>
</feature>
<proteinExistence type="predicted"/>
<organism evidence="3 4">
    <name type="scientific">Massarina eburnea CBS 473.64</name>
    <dbReference type="NCBI Taxonomy" id="1395130"/>
    <lineage>
        <taxon>Eukaryota</taxon>
        <taxon>Fungi</taxon>
        <taxon>Dikarya</taxon>
        <taxon>Ascomycota</taxon>
        <taxon>Pezizomycotina</taxon>
        <taxon>Dothideomycetes</taxon>
        <taxon>Pleosporomycetidae</taxon>
        <taxon>Pleosporales</taxon>
        <taxon>Massarineae</taxon>
        <taxon>Massarinaceae</taxon>
        <taxon>Massarina</taxon>
    </lineage>
</organism>
<keyword evidence="4" id="KW-1185">Reference proteome</keyword>
<gene>
    <name evidence="3" type="ORF">P280DRAFT_476355</name>
</gene>
<evidence type="ECO:0000256" key="2">
    <source>
        <dbReference type="SAM" id="Phobius"/>
    </source>
</evidence>
<feature type="region of interest" description="Disordered" evidence="1">
    <location>
        <begin position="77"/>
        <end position="157"/>
    </location>
</feature>
<keyword evidence="2" id="KW-1133">Transmembrane helix</keyword>
<sequence>MSIMYQSPSGRSWADDDDDTWALDDWKEEIGSKLDLPVISEPVTCVPNEPFTDVSCDTSSHDVEDCVKGTSVPIRNAASEPITHNHDETITSVTHDTSTDNSAGSTTTTSEPCQNTASDIPTTPSNGPHATASSMYKPTSGRSWADEDDDDESDEPFDLDIWKDKTAALLNAPLVVEPLAPAQNAAAAHVNAYQAPDVVEFPEDYNKYSEYCPWTFMDRDLMPSAKARFYHTNRAYGTLFPKLAYPQLVYTNKTATHYFKCWRTQKVSFCAMNGVDFRDSSVVYRSTQLRHVSSNSPEDGEVEHITTPTHAKEFYGTPVVEEPKPRKSQEAVVSIPVATSEMGDGSKEELIVPSTPEISSFFESTEVEMASPLPAIFAGLPSQEHADALFNYEDQEVGATPGDIVEDEDTASPSDSSSLSSTSDEDTATSSDSSICDAEEVVNIDIIGDDTPSSVEGLTLDSVKEDEEDVTIMDTSDINDSLSLASEITSADDLEDYLDHYLEEFSDTNVGSPVDITADVRSLPNDPPPITEDPPIPTKEWSISSWMPTPSTTIGIGIAATALAIGAVHYLRRR</sequence>
<reference evidence="3" key="1">
    <citation type="journal article" date="2020" name="Stud. Mycol.">
        <title>101 Dothideomycetes genomes: a test case for predicting lifestyles and emergence of pathogens.</title>
        <authorList>
            <person name="Haridas S."/>
            <person name="Albert R."/>
            <person name="Binder M."/>
            <person name="Bloem J."/>
            <person name="Labutti K."/>
            <person name="Salamov A."/>
            <person name="Andreopoulos B."/>
            <person name="Baker S."/>
            <person name="Barry K."/>
            <person name="Bills G."/>
            <person name="Bluhm B."/>
            <person name="Cannon C."/>
            <person name="Castanera R."/>
            <person name="Culley D."/>
            <person name="Daum C."/>
            <person name="Ezra D."/>
            <person name="Gonzalez J."/>
            <person name="Henrissat B."/>
            <person name="Kuo A."/>
            <person name="Liang C."/>
            <person name="Lipzen A."/>
            <person name="Lutzoni F."/>
            <person name="Magnuson J."/>
            <person name="Mondo S."/>
            <person name="Nolan M."/>
            <person name="Ohm R."/>
            <person name="Pangilinan J."/>
            <person name="Park H.-J."/>
            <person name="Ramirez L."/>
            <person name="Alfaro M."/>
            <person name="Sun H."/>
            <person name="Tritt A."/>
            <person name="Yoshinaga Y."/>
            <person name="Zwiers L.-H."/>
            <person name="Turgeon B."/>
            <person name="Goodwin S."/>
            <person name="Spatafora J."/>
            <person name="Crous P."/>
            <person name="Grigoriev I."/>
        </authorList>
    </citation>
    <scope>NUCLEOTIDE SEQUENCE</scope>
    <source>
        <strain evidence="3">CBS 473.64</strain>
    </source>
</reference>
<feature type="compositionally biased region" description="Low complexity" evidence="1">
    <location>
        <begin position="411"/>
        <end position="434"/>
    </location>
</feature>
<evidence type="ECO:0000256" key="1">
    <source>
        <dbReference type="SAM" id="MobiDB-lite"/>
    </source>
</evidence>
<dbReference type="AlphaFoldDB" id="A0A6A6SDC4"/>
<keyword evidence="2" id="KW-0812">Transmembrane</keyword>
<evidence type="ECO:0000313" key="3">
    <source>
        <dbReference type="EMBL" id="KAF2645895.1"/>
    </source>
</evidence>
<feature type="compositionally biased region" description="Acidic residues" evidence="1">
    <location>
        <begin position="146"/>
        <end position="157"/>
    </location>
</feature>